<keyword evidence="2" id="KW-0052">Apoplast</keyword>
<keyword evidence="7" id="KW-1185">Reference proteome</keyword>
<evidence type="ECO:0000256" key="5">
    <source>
        <dbReference type="ARBA" id="ARBA00023591"/>
    </source>
</evidence>
<sequence>MISHLLILKNGFPSQTLALNPNITKKNLNCDGKLIYHMGPVISPDITVQVRGVQNRISKNSDIRIFRIPDFIIRIPGHKSRHQGQEEPLPAQSKGGLYLVLTSDDIQVQDFCVTACGFHYFTFPSIVGYTLPYAWVGNSERIAQAYAHIRSLFQITRVEL</sequence>
<gene>
    <name evidence="6" type="ORF">HannXRQ_Chr10g0292051</name>
</gene>
<evidence type="ECO:0000313" key="7">
    <source>
        <dbReference type="Proteomes" id="UP000215914"/>
    </source>
</evidence>
<dbReference type="PANTHER" id="PTHR31279">
    <property type="entry name" value="PROTEIN EXORDIUM-LIKE 5"/>
    <property type="match status" value="1"/>
</dbReference>
<dbReference type="Proteomes" id="UP000215914">
    <property type="component" value="Chromosome 10"/>
</dbReference>
<evidence type="ECO:0000256" key="1">
    <source>
        <dbReference type="ARBA" id="ARBA00004271"/>
    </source>
</evidence>
<evidence type="ECO:0000256" key="2">
    <source>
        <dbReference type="ARBA" id="ARBA00022523"/>
    </source>
</evidence>
<keyword evidence="3" id="KW-0964">Secreted</keyword>
<protein>
    <submittedName>
        <fullName evidence="6">Putative phosphate-induced protein 1</fullName>
    </submittedName>
</protein>
<dbReference type="AlphaFoldDB" id="A0A251TI80"/>
<dbReference type="GO" id="GO:0048046">
    <property type="term" value="C:apoplast"/>
    <property type="evidence" value="ECO:0007669"/>
    <property type="project" value="UniProtKB-SubCell"/>
</dbReference>
<dbReference type="Pfam" id="PF04674">
    <property type="entry name" value="Phi_1"/>
    <property type="match status" value="1"/>
</dbReference>
<keyword evidence="4" id="KW-0732">Signal</keyword>
<accession>A0A251TI80</accession>
<dbReference type="PANTHER" id="PTHR31279:SF7">
    <property type="entry name" value="PROTEIN EXORDIUM-LIKE 3"/>
    <property type="match status" value="1"/>
</dbReference>
<dbReference type="EMBL" id="CM007899">
    <property type="protein sequence ID" value="OTG10835.1"/>
    <property type="molecule type" value="Genomic_DNA"/>
</dbReference>
<name>A0A251TI80_HELAN</name>
<reference evidence="7" key="1">
    <citation type="journal article" date="2017" name="Nature">
        <title>The sunflower genome provides insights into oil metabolism, flowering and Asterid evolution.</title>
        <authorList>
            <person name="Badouin H."/>
            <person name="Gouzy J."/>
            <person name="Grassa C.J."/>
            <person name="Murat F."/>
            <person name="Staton S.E."/>
            <person name="Cottret L."/>
            <person name="Lelandais-Briere C."/>
            <person name="Owens G.L."/>
            <person name="Carrere S."/>
            <person name="Mayjonade B."/>
            <person name="Legrand L."/>
            <person name="Gill N."/>
            <person name="Kane N.C."/>
            <person name="Bowers J.E."/>
            <person name="Hubner S."/>
            <person name="Bellec A."/>
            <person name="Berard A."/>
            <person name="Berges H."/>
            <person name="Blanchet N."/>
            <person name="Boniface M.C."/>
            <person name="Brunel D."/>
            <person name="Catrice O."/>
            <person name="Chaidir N."/>
            <person name="Claudel C."/>
            <person name="Donnadieu C."/>
            <person name="Faraut T."/>
            <person name="Fievet G."/>
            <person name="Helmstetter N."/>
            <person name="King M."/>
            <person name="Knapp S.J."/>
            <person name="Lai Z."/>
            <person name="Le Paslier M.C."/>
            <person name="Lippi Y."/>
            <person name="Lorenzon L."/>
            <person name="Mandel J.R."/>
            <person name="Marage G."/>
            <person name="Marchand G."/>
            <person name="Marquand E."/>
            <person name="Bret-Mestries E."/>
            <person name="Morien E."/>
            <person name="Nambeesan S."/>
            <person name="Nguyen T."/>
            <person name="Pegot-Espagnet P."/>
            <person name="Pouilly N."/>
            <person name="Raftis F."/>
            <person name="Sallet E."/>
            <person name="Schiex T."/>
            <person name="Thomas J."/>
            <person name="Vandecasteele C."/>
            <person name="Vares D."/>
            <person name="Vear F."/>
            <person name="Vautrin S."/>
            <person name="Crespi M."/>
            <person name="Mangin B."/>
            <person name="Burke J.M."/>
            <person name="Salse J."/>
            <person name="Munos S."/>
            <person name="Vincourt P."/>
            <person name="Rieseberg L.H."/>
            <person name="Langlade N.B."/>
        </authorList>
    </citation>
    <scope>NUCLEOTIDE SEQUENCE [LARGE SCALE GENOMIC DNA]</scope>
    <source>
        <strain evidence="7">cv. SF193</strain>
    </source>
</reference>
<evidence type="ECO:0000256" key="3">
    <source>
        <dbReference type="ARBA" id="ARBA00022525"/>
    </source>
</evidence>
<organism evidence="6 7">
    <name type="scientific">Helianthus annuus</name>
    <name type="common">Common sunflower</name>
    <dbReference type="NCBI Taxonomy" id="4232"/>
    <lineage>
        <taxon>Eukaryota</taxon>
        <taxon>Viridiplantae</taxon>
        <taxon>Streptophyta</taxon>
        <taxon>Embryophyta</taxon>
        <taxon>Tracheophyta</taxon>
        <taxon>Spermatophyta</taxon>
        <taxon>Magnoliopsida</taxon>
        <taxon>eudicotyledons</taxon>
        <taxon>Gunneridae</taxon>
        <taxon>Pentapetalae</taxon>
        <taxon>asterids</taxon>
        <taxon>campanulids</taxon>
        <taxon>Asterales</taxon>
        <taxon>Asteraceae</taxon>
        <taxon>Asteroideae</taxon>
        <taxon>Heliantheae alliance</taxon>
        <taxon>Heliantheae</taxon>
        <taxon>Helianthus</taxon>
    </lineage>
</organism>
<evidence type="ECO:0000313" key="6">
    <source>
        <dbReference type="EMBL" id="OTG10835.1"/>
    </source>
</evidence>
<comment type="similarity">
    <text evidence="5">Belongs to the EXORDIUM family.</text>
</comment>
<comment type="subcellular location">
    <subcellularLocation>
        <location evidence="1">Secreted</location>
        <location evidence="1">Extracellular space</location>
        <location evidence="1">Apoplast</location>
    </subcellularLocation>
</comment>
<proteinExistence type="inferred from homology"/>
<dbReference type="InterPro" id="IPR006766">
    <property type="entry name" value="EXORDIUM-like"/>
</dbReference>
<evidence type="ECO:0000256" key="4">
    <source>
        <dbReference type="ARBA" id="ARBA00022729"/>
    </source>
</evidence>
<dbReference type="InParanoid" id="A0A251TI80"/>